<dbReference type="Pfam" id="PF13353">
    <property type="entry name" value="Fer4_12"/>
    <property type="match status" value="1"/>
</dbReference>
<accession>A0ABT1S3P4</accession>
<dbReference type="RefSeq" id="WP_066859951.1">
    <property type="nucleotide sequence ID" value="NZ_CABKVV010000008.1"/>
</dbReference>
<evidence type="ECO:0000256" key="11">
    <source>
        <dbReference type="ARBA" id="ARBA00047365"/>
    </source>
</evidence>
<evidence type="ECO:0000256" key="4">
    <source>
        <dbReference type="ARBA" id="ARBA00014281"/>
    </source>
</evidence>
<dbReference type="InterPro" id="IPR058240">
    <property type="entry name" value="rSAM_sf"/>
</dbReference>
<evidence type="ECO:0000256" key="7">
    <source>
        <dbReference type="ARBA" id="ARBA00022723"/>
    </source>
</evidence>
<dbReference type="PIRSF" id="PIRSF000368">
    <property type="entry name" value="NrdG"/>
    <property type="match status" value="1"/>
</dbReference>
<dbReference type="CDD" id="cd01335">
    <property type="entry name" value="Radical_SAM"/>
    <property type="match status" value="1"/>
</dbReference>
<evidence type="ECO:0000256" key="3">
    <source>
        <dbReference type="ARBA" id="ARBA00009777"/>
    </source>
</evidence>
<dbReference type="InterPro" id="IPR013785">
    <property type="entry name" value="Aldolase_TIM"/>
</dbReference>
<comment type="caution">
    <text evidence="13">The sequence shown here is derived from an EMBL/GenBank/DDBJ whole genome shotgun (WGS) entry which is preliminary data.</text>
</comment>
<dbReference type="Gene3D" id="3.20.20.70">
    <property type="entry name" value="Aldolase class I"/>
    <property type="match status" value="1"/>
</dbReference>
<comment type="function">
    <text evidence="2 12">Activation of anaerobic ribonucleoside-triphosphate reductase under anaerobic conditions by generation of an organic free radical, using S-adenosylmethionine and reduced flavodoxin as cosubstrates to produce 5'-deoxy-adenosine.</text>
</comment>
<evidence type="ECO:0000256" key="6">
    <source>
        <dbReference type="ARBA" id="ARBA00022691"/>
    </source>
</evidence>
<keyword evidence="5" id="KW-0004">4Fe-4S</keyword>
<dbReference type="PROSITE" id="PS01087">
    <property type="entry name" value="RADICAL_ACTIVATING"/>
    <property type="match status" value="1"/>
</dbReference>
<comment type="catalytic activity">
    <reaction evidence="11">
        <text>glycyl-[protein] + reduced [flavodoxin] + S-adenosyl-L-methionine = glycin-2-yl radical-[protein] + semiquinone [flavodoxin] + 5'-deoxyadenosine + L-methionine + H(+)</text>
        <dbReference type="Rhea" id="RHEA:61976"/>
        <dbReference type="Rhea" id="RHEA-COMP:10622"/>
        <dbReference type="Rhea" id="RHEA-COMP:14480"/>
        <dbReference type="Rhea" id="RHEA-COMP:15993"/>
        <dbReference type="Rhea" id="RHEA-COMP:15994"/>
        <dbReference type="ChEBI" id="CHEBI:15378"/>
        <dbReference type="ChEBI" id="CHEBI:17319"/>
        <dbReference type="ChEBI" id="CHEBI:29947"/>
        <dbReference type="ChEBI" id="CHEBI:32722"/>
        <dbReference type="ChEBI" id="CHEBI:57618"/>
        <dbReference type="ChEBI" id="CHEBI:57844"/>
        <dbReference type="ChEBI" id="CHEBI:59789"/>
        <dbReference type="ChEBI" id="CHEBI:140311"/>
    </reaction>
</comment>
<dbReference type="SFLD" id="SFLDG01063">
    <property type="entry name" value="activating_enzymes__group_1"/>
    <property type="match status" value="1"/>
</dbReference>
<evidence type="ECO:0000256" key="2">
    <source>
        <dbReference type="ARBA" id="ARBA00003852"/>
    </source>
</evidence>
<evidence type="ECO:0000256" key="5">
    <source>
        <dbReference type="ARBA" id="ARBA00022485"/>
    </source>
</evidence>
<dbReference type="InterPro" id="IPR007197">
    <property type="entry name" value="rSAM"/>
</dbReference>
<keyword evidence="9" id="KW-0408">Iron</keyword>
<evidence type="ECO:0000256" key="9">
    <source>
        <dbReference type="ARBA" id="ARBA00023004"/>
    </source>
</evidence>
<dbReference type="InterPro" id="IPR001989">
    <property type="entry name" value="Radical_activat_CS"/>
</dbReference>
<evidence type="ECO:0000256" key="8">
    <source>
        <dbReference type="ARBA" id="ARBA00023002"/>
    </source>
</evidence>
<gene>
    <name evidence="13" type="primary">nrdG</name>
    <name evidence="13" type="ORF">NE695_16685</name>
</gene>
<comment type="similarity">
    <text evidence="3 12">Belongs to the organic radical-activating enzymes family.</text>
</comment>
<organism evidence="13 14">
    <name type="scientific">Neglectibacter timonensis</name>
    <dbReference type="NCBI Taxonomy" id="1776382"/>
    <lineage>
        <taxon>Bacteria</taxon>
        <taxon>Bacillati</taxon>
        <taxon>Bacillota</taxon>
        <taxon>Clostridia</taxon>
        <taxon>Eubacteriales</taxon>
        <taxon>Oscillospiraceae</taxon>
        <taxon>Neglectibacter</taxon>
    </lineage>
</organism>
<dbReference type="InterPro" id="IPR012837">
    <property type="entry name" value="NrdG"/>
</dbReference>
<evidence type="ECO:0000256" key="1">
    <source>
        <dbReference type="ARBA" id="ARBA00001966"/>
    </source>
</evidence>
<dbReference type="EMBL" id="JANFZH010000055">
    <property type="protein sequence ID" value="MCQ4841548.1"/>
    <property type="molecule type" value="Genomic_DNA"/>
</dbReference>
<keyword evidence="8 12" id="KW-0560">Oxidoreductase</keyword>
<evidence type="ECO:0000256" key="12">
    <source>
        <dbReference type="PIRNR" id="PIRNR000368"/>
    </source>
</evidence>
<keyword evidence="6" id="KW-0949">S-adenosyl-L-methionine</keyword>
<keyword evidence="14" id="KW-1185">Reference proteome</keyword>
<dbReference type="EC" id="1.97.1.-" evidence="12"/>
<reference evidence="13 14" key="1">
    <citation type="submission" date="2022-06" db="EMBL/GenBank/DDBJ databases">
        <title>Isolation of gut microbiota from human fecal samples.</title>
        <authorList>
            <person name="Pamer E.G."/>
            <person name="Barat B."/>
            <person name="Waligurski E."/>
            <person name="Medina S."/>
            <person name="Paddock L."/>
            <person name="Mostad J."/>
        </authorList>
    </citation>
    <scope>NUCLEOTIDE SEQUENCE [LARGE SCALE GENOMIC DNA]</scope>
    <source>
        <strain evidence="13 14">DFI.9.73</strain>
    </source>
</reference>
<protein>
    <recommendedName>
        <fullName evidence="4 12">Anaerobic ribonucleoside-triphosphate reductase-activating protein</fullName>
        <ecNumber evidence="12">1.97.1.-</ecNumber>
    </recommendedName>
</protein>
<evidence type="ECO:0000313" key="13">
    <source>
        <dbReference type="EMBL" id="MCQ4841548.1"/>
    </source>
</evidence>
<comment type="cofactor">
    <cofactor evidence="1">
        <name>[4Fe-4S] cluster</name>
        <dbReference type="ChEBI" id="CHEBI:49883"/>
    </cofactor>
</comment>
<dbReference type="GeneID" id="90530967"/>
<dbReference type="SFLD" id="SFLDF00299">
    <property type="entry name" value="anaerobic_ribonucleoside-triph"/>
    <property type="match status" value="1"/>
</dbReference>
<proteinExistence type="inferred from homology"/>
<evidence type="ECO:0000313" key="14">
    <source>
        <dbReference type="Proteomes" id="UP001524473"/>
    </source>
</evidence>
<evidence type="ECO:0000256" key="10">
    <source>
        <dbReference type="ARBA" id="ARBA00023014"/>
    </source>
</evidence>
<keyword evidence="10" id="KW-0411">Iron-sulfur</keyword>
<dbReference type="SUPFAM" id="SSF102114">
    <property type="entry name" value="Radical SAM enzymes"/>
    <property type="match status" value="1"/>
</dbReference>
<sequence length="165" mass="18542">MELKIAGVVKESIVDGRGIRYTVFTQGCPHHCPGCHNPQTHDFYGGKTVEVGELFEEFQKNPMLKGMTFSGGEPFCQPEPLAELAKLVHGMGKDVTVFSGWTYEQLLEKHDPQVDALLQETDVLIDGPFLEEQKNLELAFRGSENQRVIDLKETRRKGQLVLLDV</sequence>
<dbReference type="SFLD" id="SFLDS00029">
    <property type="entry name" value="Radical_SAM"/>
    <property type="match status" value="1"/>
</dbReference>
<dbReference type="SFLD" id="SFLDG01066">
    <property type="entry name" value="organic_radical-activating_enz"/>
    <property type="match status" value="1"/>
</dbReference>
<name>A0ABT1S3P4_9FIRM</name>
<dbReference type="PANTHER" id="PTHR30352:SF2">
    <property type="entry name" value="ANAEROBIC RIBONUCLEOSIDE-TRIPHOSPHATE REDUCTASE-ACTIVATING PROTEIN"/>
    <property type="match status" value="1"/>
</dbReference>
<dbReference type="InterPro" id="IPR034457">
    <property type="entry name" value="Organic_radical-activating"/>
</dbReference>
<keyword evidence="7" id="KW-0479">Metal-binding</keyword>
<dbReference type="Proteomes" id="UP001524473">
    <property type="component" value="Unassembled WGS sequence"/>
</dbReference>
<dbReference type="PANTHER" id="PTHR30352">
    <property type="entry name" value="PYRUVATE FORMATE-LYASE-ACTIVATING ENZYME"/>
    <property type="match status" value="1"/>
</dbReference>
<dbReference type="NCBIfam" id="TIGR02491">
    <property type="entry name" value="NrdG"/>
    <property type="match status" value="1"/>
</dbReference>